<evidence type="ECO:0000313" key="2">
    <source>
        <dbReference type="Proteomes" id="UP000814140"/>
    </source>
</evidence>
<gene>
    <name evidence="1" type="ORF">BV25DRAFT_1825985</name>
</gene>
<proteinExistence type="predicted"/>
<protein>
    <submittedName>
        <fullName evidence="1">Uncharacterized protein</fullName>
    </submittedName>
</protein>
<dbReference type="Proteomes" id="UP000814140">
    <property type="component" value="Unassembled WGS sequence"/>
</dbReference>
<reference evidence="1" key="1">
    <citation type="submission" date="2021-03" db="EMBL/GenBank/DDBJ databases">
        <authorList>
            <consortium name="DOE Joint Genome Institute"/>
            <person name="Ahrendt S."/>
            <person name="Looney B.P."/>
            <person name="Miyauchi S."/>
            <person name="Morin E."/>
            <person name="Drula E."/>
            <person name="Courty P.E."/>
            <person name="Chicoki N."/>
            <person name="Fauchery L."/>
            <person name="Kohler A."/>
            <person name="Kuo A."/>
            <person name="Labutti K."/>
            <person name="Pangilinan J."/>
            <person name="Lipzen A."/>
            <person name="Riley R."/>
            <person name="Andreopoulos W."/>
            <person name="He G."/>
            <person name="Johnson J."/>
            <person name="Barry K.W."/>
            <person name="Grigoriev I.V."/>
            <person name="Nagy L."/>
            <person name="Hibbett D."/>
            <person name="Henrissat B."/>
            <person name="Matheny P.B."/>
            <person name="Labbe J."/>
            <person name="Martin F."/>
        </authorList>
    </citation>
    <scope>NUCLEOTIDE SEQUENCE</scope>
    <source>
        <strain evidence="1">HHB10654</strain>
    </source>
</reference>
<sequence length="84" mass="8768">MSRLMLNLYEAMAPAAATAKNTTLMVFSTRIEASNITTVGPVGEQGWAGSSGFPVAPRRRGPEDASEEAEVIADGEVMNVGLAV</sequence>
<keyword evidence="2" id="KW-1185">Reference proteome</keyword>
<evidence type="ECO:0000313" key="1">
    <source>
        <dbReference type="EMBL" id="KAI0062121.1"/>
    </source>
</evidence>
<dbReference type="EMBL" id="MU277209">
    <property type="protein sequence ID" value="KAI0062121.1"/>
    <property type="molecule type" value="Genomic_DNA"/>
</dbReference>
<comment type="caution">
    <text evidence="1">The sequence shown here is derived from an EMBL/GenBank/DDBJ whole genome shotgun (WGS) entry which is preliminary data.</text>
</comment>
<accession>A0ACB8T276</accession>
<organism evidence="1 2">
    <name type="scientific">Artomyces pyxidatus</name>
    <dbReference type="NCBI Taxonomy" id="48021"/>
    <lineage>
        <taxon>Eukaryota</taxon>
        <taxon>Fungi</taxon>
        <taxon>Dikarya</taxon>
        <taxon>Basidiomycota</taxon>
        <taxon>Agaricomycotina</taxon>
        <taxon>Agaricomycetes</taxon>
        <taxon>Russulales</taxon>
        <taxon>Auriscalpiaceae</taxon>
        <taxon>Artomyces</taxon>
    </lineage>
</organism>
<name>A0ACB8T276_9AGAM</name>
<reference evidence="1" key="2">
    <citation type="journal article" date="2022" name="New Phytol.">
        <title>Evolutionary transition to the ectomycorrhizal habit in the genomes of a hyperdiverse lineage of mushroom-forming fungi.</title>
        <authorList>
            <person name="Looney B."/>
            <person name="Miyauchi S."/>
            <person name="Morin E."/>
            <person name="Drula E."/>
            <person name="Courty P.E."/>
            <person name="Kohler A."/>
            <person name="Kuo A."/>
            <person name="LaButti K."/>
            <person name="Pangilinan J."/>
            <person name="Lipzen A."/>
            <person name="Riley R."/>
            <person name="Andreopoulos W."/>
            <person name="He G."/>
            <person name="Johnson J."/>
            <person name="Nolan M."/>
            <person name="Tritt A."/>
            <person name="Barry K.W."/>
            <person name="Grigoriev I.V."/>
            <person name="Nagy L.G."/>
            <person name="Hibbett D."/>
            <person name="Henrissat B."/>
            <person name="Matheny P.B."/>
            <person name="Labbe J."/>
            <person name="Martin F.M."/>
        </authorList>
    </citation>
    <scope>NUCLEOTIDE SEQUENCE</scope>
    <source>
        <strain evidence="1">HHB10654</strain>
    </source>
</reference>